<comment type="caution">
    <text evidence="1">The sequence shown here is derived from an EMBL/GenBank/DDBJ whole genome shotgun (WGS) entry which is preliminary data.</text>
</comment>
<protein>
    <submittedName>
        <fullName evidence="1">Uncharacterized protein</fullName>
    </submittedName>
</protein>
<organism evidence="1 2">
    <name type="scientific">Candidatus Dojkabacteria bacterium HGW-Dojkabacteria-1</name>
    <dbReference type="NCBI Taxonomy" id="2013761"/>
    <lineage>
        <taxon>Bacteria</taxon>
        <taxon>Candidatus Dojkabacteria</taxon>
    </lineage>
</organism>
<accession>A0A2N2F434</accession>
<evidence type="ECO:0000313" key="2">
    <source>
        <dbReference type="Proteomes" id="UP000233417"/>
    </source>
</evidence>
<dbReference type="Proteomes" id="UP000233417">
    <property type="component" value="Unassembled WGS sequence"/>
</dbReference>
<gene>
    <name evidence="1" type="ORF">CVU76_03015</name>
</gene>
<dbReference type="EMBL" id="PHAO01000001">
    <property type="protein sequence ID" value="PKN02971.1"/>
    <property type="molecule type" value="Genomic_DNA"/>
</dbReference>
<sequence>MNKGSIYFKILVFSLITVFSVVFFAKNVEAWNGCCSPSSQWSGTLWNGCCYSGGGGNNCCSLGDAIASGCEGLIPCPNCVPDDPPCEECTLGNCPAPLTNTGDPAYRLSNYRSCQNGQYCDDGWKYGDCYETPSPQPTSSIQIFPTGNPTQLGCTSSTHTGIEVNNPIRMVSTHTDPDGSSDIEAIYIWLKIDGAIPNTPQYIDLDSSSGQTGRTYTRNSYGFMMHREGANWVPYIPSLVGGGNDKWIKATYGGGRFAIKGPSSQDMVFVQVNGVSEAGNSVNFDFNLDFRNISEVNRVIEGSYNIFVMANDVFGFTPYDNYGPGVTKIGDYFNPEQIRFYQNWTDSNRDWVKDFTPPVVNAVNSEVTGPTKIKFSWNIGDLLGIFGLVGNTYLSDGVTESENITQVVLTSDGNKTVVTPYLPQPQGNSTIGHMSNGYIARAVNVGGVSKNGSLEMNVGGNREGSLLYYVTAFDNACNYNQSYSLYNLEGWIITYGGLMYSSTGVDFAVKNVEDPALWNPVALLNKISPAMADLSTELYGTGLSNPTVLTKSNTTKSFSVSPFKAYRTVDFYSDVKNTFERREVGISGVQRLNPNTSTLTGSLGAGGIKVLDRSGNLTVGDANPFVCNGKGLFFVSGNLVVNNKILNSNYNHDACIFVVAGNVVINPGANSSGGSVGYDEINAYILTNGSVTLNTDPTFDGLYVSGGIQSLGGIFVDRYLGLNYRNTHPLLVVNHHSKYGIFSSTLIGNPIDMVKVEVGFKPF</sequence>
<reference evidence="1 2" key="1">
    <citation type="journal article" date="2017" name="ISME J.">
        <title>Potential for microbial H2 and metal transformations associated with novel bacteria and archaea in deep terrestrial subsurface sediments.</title>
        <authorList>
            <person name="Hernsdorf A.W."/>
            <person name="Amano Y."/>
            <person name="Miyakawa K."/>
            <person name="Ise K."/>
            <person name="Suzuki Y."/>
            <person name="Anantharaman K."/>
            <person name="Probst A."/>
            <person name="Burstein D."/>
            <person name="Thomas B.C."/>
            <person name="Banfield J.F."/>
        </authorList>
    </citation>
    <scope>NUCLEOTIDE SEQUENCE [LARGE SCALE GENOMIC DNA]</scope>
    <source>
        <strain evidence="1">HGW-Dojkabacteria-1</strain>
    </source>
</reference>
<proteinExistence type="predicted"/>
<evidence type="ECO:0000313" key="1">
    <source>
        <dbReference type="EMBL" id="PKN02971.1"/>
    </source>
</evidence>
<name>A0A2N2F434_9BACT</name>
<dbReference type="AlphaFoldDB" id="A0A2N2F434"/>